<evidence type="ECO:0000313" key="1">
    <source>
        <dbReference type="EMBL" id="MEY8662569.1"/>
    </source>
</evidence>
<protein>
    <recommendedName>
        <fullName evidence="3">Transposase</fullName>
    </recommendedName>
</protein>
<dbReference type="RefSeq" id="WP_306739343.1">
    <property type="nucleotide sequence ID" value="NZ_JBCLUF010000021.1"/>
</dbReference>
<proteinExistence type="predicted"/>
<name>A0ABV4DQK8_9LACO</name>
<organism evidence="1 2">
    <name type="scientific">Ligilactobacillus faecis</name>
    <dbReference type="NCBI Taxonomy" id="762833"/>
    <lineage>
        <taxon>Bacteria</taxon>
        <taxon>Bacillati</taxon>
        <taxon>Bacillota</taxon>
        <taxon>Bacilli</taxon>
        <taxon>Lactobacillales</taxon>
        <taxon>Lactobacillaceae</taxon>
        <taxon>Ligilactobacillus</taxon>
    </lineage>
</organism>
<evidence type="ECO:0008006" key="3">
    <source>
        <dbReference type="Google" id="ProtNLM"/>
    </source>
</evidence>
<dbReference type="Proteomes" id="UP001565236">
    <property type="component" value="Unassembled WGS sequence"/>
</dbReference>
<comment type="caution">
    <text evidence="1">The sequence shown here is derived from an EMBL/GenBank/DDBJ whole genome shotgun (WGS) entry which is preliminary data.</text>
</comment>
<sequence length="72" mass="8864">MDYRKTKMSRYFIRKAEEVRITRIRYTENYIEREHTMARISLITGIWYLLGGSLSQAKRQLGMWRYLRSKKD</sequence>
<reference evidence="1 2" key="1">
    <citation type="submission" date="2024-03" db="EMBL/GenBank/DDBJ databases">
        <title>Mouse gut bacterial collection (mGBC) of GemPharmatech.</title>
        <authorList>
            <person name="He Y."/>
            <person name="Dong L."/>
            <person name="Wu D."/>
            <person name="Gao X."/>
            <person name="Lin Z."/>
        </authorList>
    </citation>
    <scope>NUCLEOTIDE SEQUENCE [LARGE SCALE GENOMIC DNA]</scope>
    <source>
        <strain evidence="1 2">15-30</strain>
    </source>
</reference>
<evidence type="ECO:0000313" key="2">
    <source>
        <dbReference type="Proteomes" id="UP001565236"/>
    </source>
</evidence>
<keyword evidence="2" id="KW-1185">Reference proteome</keyword>
<accession>A0ABV4DQK8</accession>
<gene>
    <name evidence="1" type="ORF">AALT52_06690</name>
</gene>
<dbReference type="EMBL" id="JBCLUF010000021">
    <property type="protein sequence ID" value="MEY8662569.1"/>
    <property type="molecule type" value="Genomic_DNA"/>
</dbReference>